<dbReference type="OrthoDB" id="5519740at2759"/>
<gene>
    <name evidence="2" type="ORF">GSI_04944</name>
</gene>
<dbReference type="PANTHER" id="PTHR33606:SF3">
    <property type="entry name" value="PROTEIN YCII"/>
    <property type="match status" value="1"/>
</dbReference>
<organism evidence="2 3">
    <name type="scientific">Ganoderma sinense ZZ0214-1</name>
    <dbReference type="NCBI Taxonomy" id="1077348"/>
    <lineage>
        <taxon>Eukaryota</taxon>
        <taxon>Fungi</taxon>
        <taxon>Dikarya</taxon>
        <taxon>Basidiomycota</taxon>
        <taxon>Agaricomycotina</taxon>
        <taxon>Agaricomycetes</taxon>
        <taxon>Polyporales</taxon>
        <taxon>Polyporaceae</taxon>
        <taxon>Ganoderma</taxon>
    </lineage>
</organism>
<name>A0A2G8SGK0_9APHY</name>
<dbReference type="PANTHER" id="PTHR33606">
    <property type="entry name" value="PROTEIN YCII"/>
    <property type="match status" value="1"/>
</dbReference>
<comment type="caution">
    <text evidence="2">The sequence shown here is derived from an EMBL/GenBank/DDBJ whole genome shotgun (WGS) entry which is preliminary data.</text>
</comment>
<dbReference type="AlphaFoldDB" id="A0A2G8SGK0"/>
<keyword evidence="3" id="KW-1185">Reference proteome</keyword>
<feature type="domain" description="YCII-related" evidence="1">
    <location>
        <begin position="11"/>
        <end position="100"/>
    </location>
</feature>
<dbReference type="EMBL" id="AYKW01000009">
    <property type="protein sequence ID" value="PIL32827.1"/>
    <property type="molecule type" value="Genomic_DNA"/>
</dbReference>
<dbReference type="InterPro" id="IPR051807">
    <property type="entry name" value="Sec-metab_biosynth-assoc"/>
</dbReference>
<dbReference type="Proteomes" id="UP000230002">
    <property type="component" value="Unassembled WGS sequence"/>
</dbReference>
<evidence type="ECO:0000313" key="2">
    <source>
        <dbReference type="EMBL" id="PIL32827.1"/>
    </source>
</evidence>
<dbReference type="SUPFAM" id="SSF54909">
    <property type="entry name" value="Dimeric alpha+beta barrel"/>
    <property type="match status" value="1"/>
</dbReference>
<dbReference type="Pfam" id="PF03795">
    <property type="entry name" value="YCII"/>
    <property type="match status" value="1"/>
</dbReference>
<accession>A0A2G8SGK0</accession>
<reference evidence="2 3" key="1">
    <citation type="journal article" date="2015" name="Sci. Rep.">
        <title>Chromosome-level genome map provides insights into diverse defense mechanisms in the medicinal fungus Ganoderma sinense.</title>
        <authorList>
            <person name="Zhu Y."/>
            <person name="Xu J."/>
            <person name="Sun C."/>
            <person name="Zhou S."/>
            <person name="Xu H."/>
            <person name="Nelson D.R."/>
            <person name="Qian J."/>
            <person name="Song J."/>
            <person name="Luo H."/>
            <person name="Xiang L."/>
            <person name="Li Y."/>
            <person name="Xu Z."/>
            <person name="Ji A."/>
            <person name="Wang L."/>
            <person name="Lu S."/>
            <person name="Hayward A."/>
            <person name="Sun W."/>
            <person name="Li X."/>
            <person name="Schwartz D.C."/>
            <person name="Wang Y."/>
            <person name="Chen S."/>
        </authorList>
    </citation>
    <scope>NUCLEOTIDE SEQUENCE [LARGE SCALE GENOMIC DNA]</scope>
    <source>
        <strain evidence="2 3">ZZ0214-1</strain>
    </source>
</reference>
<dbReference type="Gene3D" id="3.30.70.1060">
    <property type="entry name" value="Dimeric alpha+beta barrel"/>
    <property type="match status" value="1"/>
</dbReference>
<evidence type="ECO:0000313" key="3">
    <source>
        <dbReference type="Proteomes" id="UP000230002"/>
    </source>
</evidence>
<dbReference type="InterPro" id="IPR011008">
    <property type="entry name" value="Dimeric_a/b-barrel"/>
</dbReference>
<dbReference type="InterPro" id="IPR005545">
    <property type="entry name" value="YCII"/>
</dbReference>
<sequence length="107" mass="12225">MPYFAVYAPDYTDEGAIERRFKVREAHLANAAKESRMKVGGAMLSPNEALDTPNPPEKKMIGSLMIFEAESYAEVKELIENDVYWTGDVWDKEKTEIRPWVSPKSLQ</sequence>
<protein>
    <recommendedName>
        <fullName evidence="1">YCII-related domain-containing protein</fullName>
    </recommendedName>
</protein>
<proteinExistence type="predicted"/>
<evidence type="ECO:0000259" key="1">
    <source>
        <dbReference type="Pfam" id="PF03795"/>
    </source>
</evidence>